<keyword evidence="7" id="KW-0175">Coiled coil</keyword>
<dbReference type="Pfam" id="PF02841">
    <property type="entry name" value="GBP_C"/>
    <property type="match status" value="1"/>
</dbReference>
<dbReference type="InterPro" id="IPR015894">
    <property type="entry name" value="Guanylate-bd_N"/>
</dbReference>
<comment type="similarity">
    <text evidence="6">Belongs to the TRAFAC class dynamin-like GTPase superfamily. GB1/RHD3 GTPase family.</text>
</comment>
<dbReference type="InterPro" id="IPR027417">
    <property type="entry name" value="P-loop_NTPase"/>
</dbReference>
<keyword evidence="10" id="KW-1185">Reference proteome</keyword>
<dbReference type="InterPro" id="IPR037684">
    <property type="entry name" value="GBP_C"/>
</dbReference>
<feature type="coiled-coil region" evidence="7">
    <location>
        <begin position="546"/>
        <end position="646"/>
    </location>
</feature>
<evidence type="ECO:0000259" key="9">
    <source>
        <dbReference type="PROSITE" id="PS51715"/>
    </source>
</evidence>
<dbReference type="CDD" id="cd16269">
    <property type="entry name" value="GBP_C"/>
    <property type="match status" value="1"/>
</dbReference>
<dbReference type="GeneID" id="101831921"/>
<dbReference type="CDD" id="cd01851">
    <property type="entry name" value="GBP"/>
    <property type="match status" value="1"/>
</dbReference>
<proteinExistence type="inferred from homology"/>
<accession>A0ABM2Y124</accession>
<dbReference type="InterPro" id="IPR003191">
    <property type="entry name" value="Guanylate-bd/ATL_C"/>
</dbReference>
<evidence type="ECO:0000313" key="11">
    <source>
        <dbReference type="RefSeq" id="XP_040607616.1"/>
    </source>
</evidence>
<dbReference type="Gene3D" id="3.40.50.300">
    <property type="entry name" value="P-loop containing nucleotide triphosphate hydrolases"/>
    <property type="match status" value="1"/>
</dbReference>
<keyword evidence="2" id="KW-0547">Nucleotide-binding</keyword>
<keyword evidence="4" id="KW-0391">Immunity</keyword>
<keyword evidence="5" id="KW-0342">GTP-binding</keyword>
<organism evidence="10 11">
    <name type="scientific">Mesocricetus auratus</name>
    <name type="common">Golden hamster</name>
    <dbReference type="NCBI Taxonomy" id="10036"/>
    <lineage>
        <taxon>Eukaryota</taxon>
        <taxon>Metazoa</taxon>
        <taxon>Chordata</taxon>
        <taxon>Craniata</taxon>
        <taxon>Vertebrata</taxon>
        <taxon>Euteleostomi</taxon>
        <taxon>Mammalia</taxon>
        <taxon>Eutheria</taxon>
        <taxon>Euarchontoglires</taxon>
        <taxon>Glires</taxon>
        <taxon>Rodentia</taxon>
        <taxon>Myomorpha</taxon>
        <taxon>Muroidea</taxon>
        <taxon>Cricetidae</taxon>
        <taxon>Cricetinae</taxon>
        <taxon>Mesocricetus</taxon>
    </lineage>
</organism>
<keyword evidence="1" id="KW-0399">Innate immunity</keyword>
<evidence type="ECO:0000256" key="4">
    <source>
        <dbReference type="ARBA" id="ARBA00022859"/>
    </source>
</evidence>
<protein>
    <submittedName>
        <fullName evidence="11">Guanylate-binding protein 4-like isoform X1</fullName>
    </submittedName>
</protein>
<evidence type="ECO:0000256" key="3">
    <source>
        <dbReference type="ARBA" id="ARBA00022801"/>
    </source>
</evidence>
<dbReference type="InterPro" id="IPR030386">
    <property type="entry name" value="G_GB1_RHD3_dom"/>
</dbReference>
<feature type="domain" description="GB1/RHD3-type G" evidence="9">
    <location>
        <begin position="94"/>
        <end position="335"/>
    </location>
</feature>
<reference evidence="11" key="1">
    <citation type="submission" date="2025-08" db="UniProtKB">
        <authorList>
            <consortium name="RefSeq"/>
        </authorList>
    </citation>
    <scope>IDENTIFICATION</scope>
    <source>
        <tissue evidence="11">Liver</tissue>
    </source>
</reference>
<dbReference type="PROSITE" id="PS51715">
    <property type="entry name" value="G_GB1_RHD3"/>
    <property type="match status" value="1"/>
</dbReference>
<evidence type="ECO:0000256" key="6">
    <source>
        <dbReference type="PROSITE-ProRule" id="PRU01052"/>
    </source>
</evidence>
<evidence type="ECO:0000313" key="10">
    <source>
        <dbReference type="Proteomes" id="UP000886700"/>
    </source>
</evidence>
<keyword evidence="3" id="KW-0378">Hydrolase</keyword>
<dbReference type="SUPFAM" id="SSF48340">
    <property type="entry name" value="Interferon-induced guanylate-binding protein 1 (GBP1), C-terminal domain"/>
    <property type="match status" value="1"/>
</dbReference>
<evidence type="ECO:0000256" key="7">
    <source>
        <dbReference type="SAM" id="Coils"/>
    </source>
</evidence>
<evidence type="ECO:0000256" key="2">
    <source>
        <dbReference type="ARBA" id="ARBA00022741"/>
    </source>
</evidence>
<dbReference type="Gene3D" id="1.20.1000.10">
    <property type="entry name" value="Guanylate-binding protein, C-terminal domain"/>
    <property type="match status" value="1"/>
</dbReference>
<dbReference type="PANTHER" id="PTHR10751">
    <property type="entry name" value="GUANYLATE BINDING PROTEIN"/>
    <property type="match status" value="1"/>
</dbReference>
<name>A0ABM2Y124_MESAU</name>
<dbReference type="Pfam" id="PF02263">
    <property type="entry name" value="GBP"/>
    <property type="match status" value="1"/>
</dbReference>
<evidence type="ECO:0000256" key="8">
    <source>
        <dbReference type="SAM" id="MobiDB-lite"/>
    </source>
</evidence>
<evidence type="ECO:0000256" key="5">
    <source>
        <dbReference type="ARBA" id="ARBA00023134"/>
    </source>
</evidence>
<gene>
    <name evidence="11" type="primary">LOC101831921</name>
</gene>
<sequence>MSQIFTFWGLSPDGNSVGRTSEVKEEQAEANGCGNPPSVEEKSRPQFDHFLESTGPGQGTPMDMASEVPVCLIENVKGQLKPNQKALEILSAITQPVVVVAIVGLYRTGKSYLMNKLAGKKTGFSVGSTIQSHTKGIWMWCVPHPKKPNHTLVLLDTEGLGDVEKGDGQNDCWIFALAILLSSTFVYNSMGAINQQAMDQLHYVTELTDLISARSSPCNRRVEDSAEFVSFFPDFVWVLRDVTLRLEADGQSLTADEYLENSLKLKQGTSEVDQNYNLPRLCIRKFFPKKKCFVFYPPTEWKKLSELESLCDDELDSDFVQQVEEFCSFIFSSSKAKALPGGIEVNGAQLGILAHTYVDAIMNGSVPCLENAVKTLAESANSIAVQKAADHYNEQMTQQVRFPTDTLQELLDIHAVCENKAIAVFMDHSFKDELWKFQEKLVVTIKERREDFMQLNEVISLSYCQAELEKLSESLRESISRGDFSVPGGHSLYLEARKKVEQGYERVPRKGVKAREVFQDFLKSLITMEESILQSDKALTDGQKAMAAEQAKKEAAEMELDIMRQQQKQQEEAREARLRTVEENMAQIQRKMEMERENLLKEQERMLNHKLKELEKMYQEGAGKQVDDLKIEINQIARKIDAIKKNSSDEVLTMLREILVNVFSSFIKSSLKNC</sequence>
<dbReference type="SUPFAM" id="SSF52540">
    <property type="entry name" value="P-loop containing nucleoside triphosphate hydrolases"/>
    <property type="match status" value="1"/>
</dbReference>
<evidence type="ECO:0000256" key="1">
    <source>
        <dbReference type="ARBA" id="ARBA00022588"/>
    </source>
</evidence>
<dbReference type="InterPro" id="IPR036543">
    <property type="entry name" value="Guanylate-bd_C_sf"/>
</dbReference>
<dbReference type="RefSeq" id="XP_040607616.1">
    <property type="nucleotide sequence ID" value="XM_040751682.1"/>
</dbReference>
<feature type="region of interest" description="Disordered" evidence="8">
    <location>
        <begin position="12"/>
        <end position="43"/>
    </location>
</feature>
<dbReference type="Proteomes" id="UP000886700">
    <property type="component" value="Unplaced"/>
</dbReference>